<dbReference type="EMBL" id="BMAO01004032">
    <property type="protein sequence ID" value="GFQ91847.1"/>
    <property type="molecule type" value="Genomic_DNA"/>
</dbReference>
<proteinExistence type="predicted"/>
<dbReference type="SUPFAM" id="SSF109604">
    <property type="entry name" value="HD-domain/PDEase-like"/>
    <property type="match status" value="1"/>
</dbReference>
<accession>A0A8X6ICJ1</accession>
<evidence type="ECO:0000313" key="1">
    <source>
        <dbReference type="EMBL" id="GFQ91847.1"/>
    </source>
</evidence>
<dbReference type="Proteomes" id="UP000887116">
    <property type="component" value="Unassembled WGS sequence"/>
</dbReference>
<gene>
    <name evidence="1" type="ORF">TNCT_77071</name>
</gene>
<dbReference type="PIRSF" id="PIRSF035170">
    <property type="entry name" value="HD_phosphohydro"/>
    <property type="match status" value="1"/>
</dbReference>
<name>A0A8X6ICJ1_TRICU</name>
<dbReference type="InterPro" id="IPR009218">
    <property type="entry name" value="HD_phosphohydro"/>
</dbReference>
<dbReference type="PANTHER" id="PTHR21174">
    <property type="match status" value="1"/>
</dbReference>
<comment type="caution">
    <text evidence="1">The sequence shown here is derived from an EMBL/GenBank/DDBJ whole genome shotgun (WGS) entry which is preliminary data.</text>
</comment>
<dbReference type="OrthoDB" id="330671at2759"/>
<dbReference type="AlphaFoldDB" id="A0A8X6ICJ1"/>
<keyword evidence="2" id="KW-1185">Reference proteome</keyword>
<evidence type="ECO:0000313" key="2">
    <source>
        <dbReference type="Proteomes" id="UP000887116"/>
    </source>
</evidence>
<reference evidence="1" key="1">
    <citation type="submission" date="2020-07" db="EMBL/GenBank/DDBJ databases">
        <title>Multicomponent nature underlies the extraordinary mechanical properties of spider dragline silk.</title>
        <authorList>
            <person name="Kono N."/>
            <person name="Nakamura H."/>
            <person name="Mori M."/>
            <person name="Yoshida Y."/>
            <person name="Ohtoshi R."/>
            <person name="Malay A.D."/>
            <person name="Moran D.A.P."/>
            <person name="Tomita M."/>
            <person name="Numata K."/>
            <person name="Arakawa K."/>
        </authorList>
    </citation>
    <scope>NUCLEOTIDE SEQUENCE</scope>
</reference>
<dbReference type="Gene3D" id="1.10.3210.10">
    <property type="entry name" value="Hypothetical protein af1432"/>
    <property type="match status" value="1"/>
</dbReference>
<dbReference type="PANTHER" id="PTHR21174:SF0">
    <property type="entry name" value="HD PHOSPHOHYDROLASE FAMILY PROTEIN-RELATED"/>
    <property type="match status" value="1"/>
</dbReference>
<protein>
    <recommendedName>
        <fullName evidence="3">HD domain-containing protein</fullName>
    </recommendedName>
</protein>
<organism evidence="1 2">
    <name type="scientific">Trichonephila clavata</name>
    <name type="common">Joro spider</name>
    <name type="synonym">Nephila clavata</name>
    <dbReference type="NCBI Taxonomy" id="2740835"/>
    <lineage>
        <taxon>Eukaryota</taxon>
        <taxon>Metazoa</taxon>
        <taxon>Ecdysozoa</taxon>
        <taxon>Arthropoda</taxon>
        <taxon>Chelicerata</taxon>
        <taxon>Arachnida</taxon>
        <taxon>Araneae</taxon>
        <taxon>Araneomorphae</taxon>
        <taxon>Entelegynae</taxon>
        <taxon>Araneoidea</taxon>
        <taxon>Nephilidae</taxon>
        <taxon>Trichonephila</taxon>
    </lineage>
</organism>
<evidence type="ECO:0008006" key="3">
    <source>
        <dbReference type="Google" id="ProtNLM"/>
    </source>
</evidence>
<sequence>MERSSYKYFNSMNLLLRILLFNSNMVSEESDIDAYINQKWFNLNADLEKSVVEKWWNTLKSSYTRPHRKYHTFVHVKRMFTHMDSLINEIQNKDAVSYAIFFHDMAYDPRSQENEDRSVEIFNEFCTESELSKNEELVAKVKELILALKAHCTDEHKKEGLFGKDDLHYFLDFDMSVLGSDPVEYKKYTQQIREEYHFMPKSKYNGVRSKILQHFLQIPNIYATQEFQEKHEKQARSNIQSEIEWLKVED</sequence>